<comment type="similarity">
    <text evidence="1">Belongs to the LysR transcriptional regulatory family.</text>
</comment>
<evidence type="ECO:0000259" key="5">
    <source>
        <dbReference type="PROSITE" id="PS50931"/>
    </source>
</evidence>
<dbReference type="OrthoDB" id="9813056at2"/>
<dbReference type="Proteomes" id="UP000193778">
    <property type="component" value="Unassembled WGS sequence"/>
</dbReference>
<dbReference type="SUPFAM" id="SSF46785">
    <property type="entry name" value="Winged helix' DNA-binding domain"/>
    <property type="match status" value="1"/>
</dbReference>
<evidence type="ECO:0000256" key="2">
    <source>
        <dbReference type="ARBA" id="ARBA00023015"/>
    </source>
</evidence>
<accession>A0A1X6YWG9</accession>
<dbReference type="GO" id="GO:0043565">
    <property type="term" value="F:sequence-specific DNA binding"/>
    <property type="evidence" value="ECO:0007669"/>
    <property type="project" value="TreeGrafter"/>
</dbReference>
<dbReference type="Pfam" id="PF03466">
    <property type="entry name" value="LysR_substrate"/>
    <property type="match status" value="1"/>
</dbReference>
<dbReference type="InterPro" id="IPR005119">
    <property type="entry name" value="LysR_subst-bd"/>
</dbReference>
<keyword evidence="7" id="KW-1185">Reference proteome</keyword>
<reference evidence="7" key="1">
    <citation type="submission" date="2017-03" db="EMBL/GenBank/DDBJ databases">
        <authorList>
            <person name="Rodrigo-Torres L."/>
            <person name="Arahal R.D."/>
            <person name="Lucena T."/>
        </authorList>
    </citation>
    <scope>NUCLEOTIDE SEQUENCE [LARGE SCALE GENOMIC DNA]</scope>
    <source>
        <strain evidence="7">CECT 8411</strain>
    </source>
</reference>
<evidence type="ECO:0000256" key="3">
    <source>
        <dbReference type="ARBA" id="ARBA00023125"/>
    </source>
</evidence>
<dbReference type="EMBL" id="FWFP01000003">
    <property type="protein sequence ID" value="SLN33683.1"/>
    <property type="molecule type" value="Genomic_DNA"/>
</dbReference>
<dbReference type="GO" id="GO:0006351">
    <property type="term" value="P:DNA-templated transcription"/>
    <property type="evidence" value="ECO:0007669"/>
    <property type="project" value="TreeGrafter"/>
</dbReference>
<dbReference type="RefSeq" id="WP_085821980.1">
    <property type="nucleotide sequence ID" value="NZ_FWFP01000003.1"/>
</dbReference>
<keyword evidence="3" id="KW-0238">DNA-binding</keyword>
<feature type="domain" description="HTH lysR-type" evidence="5">
    <location>
        <begin position="7"/>
        <end position="64"/>
    </location>
</feature>
<protein>
    <submittedName>
        <fullName evidence="6">HTH-type transcriptional activator AmpR</fullName>
    </submittedName>
</protein>
<keyword evidence="4" id="KW-0804">Transcription</keyword>
<dbReference type="Gene3D" id="3.40.190.10">
    <property type="entry name" value="Periplasmic binding protein-like II"/>
    <property type="match status" value="2"/>
</dbReference>
<gene>
    <name evidence="6" type="primary">ampR_1</name>
    <name evidence="6" type="ORF">RUM8411_01454</name>
</gene>
<dbReference type="GO" id="GO:0003700">
    <property type="term" value="F:DNA-binding transcription factor activity"/>
    <property type="evidence" value="ECO:0007669"/>
    <property type="project" value="InterPro"/>
</dbReference>
<dbReference type="Gene3D" id="1.10.10.10">
    <property type="entry name" value="Winged helix-like DNA-binding domain superfamily/Winged helix DNA-binding domain"/>
    <property type="match status" value="1"/>
</dbReference>
<evidence type="ECO:0000256" key="4">
    <source>
        <dbReference type="ARBA" id="ARBA00023163"/>
    </source>
</evidence>
<dbReference type="AlphaFoldDB" id="A0A1X6YWG9"/>
<dbReference type="InterPro" id="IPR036390">
    <property type="entry name" value="WH_DNA-bd_sf"/>
</dbReference>
<proteinExistence type="inferred from homology"/>
<dbReference type="SUPFAM" id="SSF53850">
    <property type="entry name" value="Periplasmic binding protein-like II"/>
    <property type="match status" value="1"/>
</dbReference>
<dbReference type="PANTHER" id="PTHR30537">
    <property type="entry name" value="HTH-TYPE TRANSCRIPTIONAL REGULATOR"/>
    <property type="match status" value="1"/>
</dbReference>
<dbReference type="InterPro" id="IPR036388">
    <property type="entry name" value="WH-like_DNA-bd_sf"/>
</dbReference>
<keyword evidence="2" id="KW-0805">Transcription regulation</keyword>
<evidence type="ECO:0000313" key="7">
    <source>
        <dbReference type="Proteomes" id="UP000193778"/>
    </source>
</evidence>
<dbReference type="Pfam" id="PF00126">
    <property type="entry name" value="HTH_1"/>
    <property type="match status" value="1"/>
</dbReference>
<evidence type="ECO:0000256" key="1">
    <source>
        <dbReference type="ARBA" id="ARBA00009437"/>
    </source>
</evidence>
<dbReference type="InterPro" id="IPR058163">
    <property type="entry name" value="LysR-type_TF_proteobact-type"/>
</dbReference>
<sequence>MNWSRIPSLAALRAFEAAVRHQSFSKAASELNVTHAAIAHHVRSLEAEFSESLMVRQGRGIVATPVGTRFAEDLQTGFESIADGVENLRALGEQRPLNIAVTPIFAANWLMPRIGDFWALHPEISLNINPGVDLVDLRKSGTDLAIRYGNGEWPALKSQLLTDGDFLVVAHPDLIGDRKVDCLPDVLDLPWIMERHMMERKALVEREGVDFDKVKLTLLNTNALVLSAVAAKLGVTVQPKSIVERDIVSGDLVKICALNQRNLGYYMVTLPDRQPKGLREFMKWLRTNK</sequence>
<dbReference type="PROSITE" id="PS50931">
    <property type="entry name" value="HTH_LYSR"/>
    <property type="match status" value="1"/>
</dbReference>
<organism evidence="6 7">
    <name type="scientific">Ruegeria meonggei</name>
    <dbReference type="NCBI Taxonomy" id="1446476"/>
    <lineage>
        <taxon>Bacteria</taxon>
        <taxon>Pseudomonadati</taxon>
        <taxon>Pseudomonadota</taxon>
        <taxon>Alphaproteobacteria</taxon>
        <taxon>Rhodobacterales</taxon>
        <taxon>Roseobacteraceae</taxon>
        <taxon>Ruegeria</taxon>
    </lineage>
</organism>
<name>A0A1X6YWG9_9RHOB</name>
<dbReference type="InterPro" id="IPR000847">
    <property type="entry name" value="LysR_HTH_N"/>
</dbReference>
<evidence type="ECO:0000313" key="6">
    <source>
        <dbReference type="EMBL" id="SLN33683.1"/>
    </source>
</evidence>
<dbReference type="PANTHER" id="PTHR30537:SF74">
    <property type="entry name" value="HTH-TYPE TRANSCRIPTIONAL REGULATOR TRPI"/>
    <property type="match status" value="1"/>
</dbReference>